<organism evidence="2 3">
    <name type="scientific">Ceriporiopsis subvermispora (strain B)</name>
    <name type="common">White-rot fungus</name>
    <name type="synonym">Gelatoporia subvermispora</name>
    <dbReference type="NCBI Taxonomy" id="914234"/>
    <lineage>
        <taxon>Eukaryota</taxon>
        <taxon>Fungi</taxon>
        <taxon>Dikarya</taxon>
        <taxon>Basidiomycota</taxon>
        <taxon>Agaricomycotina</taxon>
        <taxon>Agaricomycetes</taxon>
        <taxon>Polyporales</taxon>
        <taxon>Gelatoporiaceae</taxon>
        <taxon>Gelatoporia</taxon>
    </lineage>
</organism>
<evidence type="ECO:0000313" key="3">
    <source>
        <dbReference type="Proteomes" id="UP000016930"/>
    </source>
</evidence>
<feature type="region of interest" description="Disordered" evidence="1">
    <location>
        <begin position="1"/>
        <end position="48"/>
    </location>
</feature>
<dbReference type="AlphaFoldDB" id="M2Q4X5"/>
<protein>
    <submittedName>
        <fullName evidence="2">Uncharacterized protein</fullName>
    </submittedName>
</protein>
<feature type="compositionally biased region" description="Basic residues" evidence="1">
    <location>
        <begin position="118"/>
        <end position="127"/>
    </location>
</feature>
<proteinExistence type="predicted"/>
<dbReference type="Proteomes" id="UP000016930">
    <property type="component" value="Unassembled WGS sequence"/>
</dbReference>
<dbReference type="HOGENOM" id="CLU_1360262_0_0_1"/>
<accession>M2Q4X5</accession>
<feature type="compositionally biased region" description="Low complexity" evidence="1">
    <location>
        <begin position="106"/>
        <end position="117"/>
    </location>
</feature>
<reference evidence="2 3" key="1">
    <citation type="journal article" date="2012" name="Proc. Natl. Acad. Sci. U.S.A.">
        <title>Comparative genomics of Ceriporiopsis subvermispora and Phanerochaete chrysosporium provide insight into selective ligninolysis.</title>
        <authorList>
            <person name="Fernandez-Fueyo E."/>
            <person name="Ruiz-Duenas F.J."/>
            <person name="Ferreira P."/>
            <person name="Floudas D."/>
            <person name="Hibbett D.S."/>
            <person name="Canessa P."/>
            <person name="Larrondo L.F."/>
            <person name="James T.Y."/>
            <person name="Seelenfreund D."/>
            <person name="Lobos S."/>
            <person name="Polanco R."/>
            <person name="Tello M."/>
            <person name="Honda Y."/>
            <person name="Watanabe T."/>
            <person name="Watanabe T."/>
            <person name="Ryu J.S."/>
            <person name="Kubicek C.P."/>
            <person name="Schmoll M."/>
            <person name="Gaskell J."/>
            <person name="Hammel K.E."/>
            <person name="St John F.J."/>
            <person name="Vanden Wymelenberg A."/>
            <person name="Sabat G."/>
            <person name="Splinter BonDurant S."/>
            <person name="Syed K."/>
            <person name="Yadav J.S."/>
            <person name="Doddapaneni H."/>
            <person name="Subramanian V."/>
            <person name="Lavin J.L."/>
            <person name="Oguiza J.A."/>
            <person name="Perez G."/>
            <person name="Pisabarro A.G."/>
            <person name="Ramirez L."/>
            <person name="Santoyo F."/>
            <person name="Master E."/>
            <person name="Coutinho P.M."/>
            <person name="Henrissat B."/>
            <person name="Lombard V."/>
            <person name="Magnuson J.K."/>
            <person name="Kuees U."/>
            <person name="Hori C."/>
            <person name="Igarashi K."/>
            <person name="Samejima M."/>
            <person name="Held B.W."/>
            <person name="Barry K.W."/>
            <person name="LaButti K.M."/>
            <person name="Lapidus A."/>
            <person name="Lindquist E.A."/>
            <person name="Lucas S.M."/>
            <person name="Riley R."/>
            <person name="Salamov A.A."/>
            <person name="Hoffmeister D."/>
            <person name="Schwenk D."/>
            <person name="Hadar Y."/>
            <person name="Yarden O."/>
            <person name="de Vries R.P."/>
            <person name="Wiebenga A."/>
            <person name="Stenlid J."/>
            <person name="Eastwood D."/>
            <person name="Grigoriev I.V."/>
            <person name="Berka R.M."/>
            <person name="Blanchette R.A."/>
            <person name="Kersten P."/>
            <person name="Martinez A.T."/>
            <person name="Vicuna R."/>
            <person name="Cullen D."/>
        </authorList>
    </citation>
    <scope>NUCLEOTIDE SEQUENCE [LARGE SCALE GENOMIC DNA]</scope>
    <source>
        <strain evidence="2 3">B</strain>
    </source>
</reference>
<keyword evidence="3" id="KW-1185">Reference proteome</keyword>
<gene>
    <name evidence="2" type="ORF">CERSUDRAFT_119430</name>
</gene>
<sequence>MEVLRASGRTPEPRQRSNAQDRRPSASGYQIEDTISPPDDEQIPRSETWSRVVRCRTSRQMLGVAGRRWLCAQGLRRALHRPDTAGNAGNKRTNDSRAARVHRSRAAGARWAQQRAARPGRVRRRRPEQRVNAEDDVRGRSMKRPRGGSVGCEAFWRRGAGWMSSVKSGPVHANWRMPGWCVQGTRGHPEMPWPEGGHCEK</sequence>
<dbReference type="EMBL" id="KB445815">
    <property type="protein sequence ID" value="EMD31858.1"/>
    <property type="molecule type" value="Genomic_DNA"/>
</dbReference>
<evidence type="ECO:0000313" key="2">
    <source>
        <dbReference type="EMBL" id="EMD31858.1"/>
    </source>
</evidence>
<feature type="compositionally biased region" description="Basic and acidic residues" evidence="1">
    <location>
        <begin position="11"/>
        <end position="24"/>
    </location>
</feature>
<feature type="compositionally biased region" description="Basic and acidic residues" evidence="1">
    <location>
        <begin position="128"/>
        <end position="139"/>
    </location>
</feature>
<evidence type="ECO:0000256" key="1">
    <source>
        <dbReference type="SAM" id="MobiDB-lite"/>
    </source>
</evidence>
<name>M2Q4X5_CERS8</name>
<feature type="region of interest" description="Disordered" evidence="1">
    <location>
        <begin position="81"/>
        <end position="148"/>
    </location>
</feature>